<reference evidence="3 4" key="2">
    <citation type="journal article" date="2019" name="G3 (Bethesda)">
        <title>Hybrid Assembly of the Genome of the Entomopathogenic Nematode Steinernema carpocapsae Identifies the X-Chromosome.</title>
        <authorList>
            <person name="Serra L."/>
            <person name="Macchietto M."/>
            <person name="Macias-Munoz A."/>
            <person name="McGill C.J."/>
            <person name="Rodriguez I.M."/>
            <person name="Rodriguez B."/>
            <person name="Murad R."/>
            <person name="Mortazavi A."/>
        </authorList>
    </citation>
    <scope>NUCLEOTIDE SEQUENCE [LARGE SCALE GENOMIC DNA]</scope>
    <source>
        <strain evidence="3 4">ALL</strain>
    </source>
</reference>
<dbReference type="EMBL" id="AZBU02000001">
    <property type="protein sequence ID" value="TMS34975.1"/>
    <property type="molecule type" value="Genomic_DNA"/>
</dbReference>
<sequence>MVPVTLLLLLLSALHLSAFVSSRDSLKRGLKGYIGPACAVVDDGLYHHGLFIRTLSDAESADFKKYQEAMNVIKILTEMKFQSYVFSTCSISEQFLSRIDLHVPAAPQIPLFCDGLDDSVEVVLEGCTVRNSRVYIQDKLIRPLNGLERDKINNLLSTRAFPKMVARVKREAEEEAKVMNVKVNPTTEGPLSVTQNDISLILERLLNVNSTVAKRFLPVAKMSPLLAHVDHAIQRRNLSEEFGRALEASRASRDVADAKNENATTKSIPKLSPPQGIQSKNESVMSTSAAPTVNISSVRRSPPAPFNDKTVNDPVILQLVQALLARQSQLKHSLEASSSYPLGKTATTPQFHSYNHNQQSPPRFVIPINMGSGLRPGDETVIGGQTYLAVPMNPSQSGSLPMFANALGSLLSAPQSPPVQTDFSNIFNTELNQSPSGYNNFVPYNAVSTYPQSQGADSNIPLVINSNQPRYHPGNHFYGATTAQSEMPMPNEICRAHNIDS</sequence>
<evidence type="ECO:0008006" key="5">
    <source>
        <dbReference type="Google" id="ProtNLM"/>
    </source>
</evidence>
<feature type="compositionally biased region" description="Basic and acidic residues" evidence="1">
    <location>
        <begin position="250"/>
        <end position="260"/>
    </location>
</feature>
<evidence type="ECO:0000256" key="1">
    <source>
        <dbReference type="SAM" id="MobiDB-lite"/>
    </source>
</evidence>
<dbReference type="EMBL" id="CM016762">
    <property type="protein sequence ID" value="TMS34975.1"/>
    <property type="molecule type" value="Genomic_DNA"/>
</dbReference>
<evidence type="ECO:0000313" key="3">
    <source>
        <dbReference type="EMBL" id="TMS34975.1"/>
    </source>
</evidence>
<dbReference type="SUPFAM" id="SSF55149">
    <property type="entry name" value="Pepsin inhibitor-3"/>
    <property type="match status" value="1"/>
</dbReference>
<dbReference type="OrthoDB" id="5877245at2759"/>
<dbReference type="AlphaFoldDB" id="A0A4U8UR56"/>
<dbReference type="PANTHER" id="PTHR37969">
    <property type="entry name" value="PROTEIN CBG07421-RELATED"/>
    <property type="match status" value="1"/>
</dbReference>
<dbReference type="PANTHER" id="PTHR37969:SF3">
    <property type="entry name" value="PROTEIN CBG13131"/>
    <property type="match status" value="1"/>
</dbReference>
<accession>A0A4U8UR56</accession>
<feature type="chain" id="PRO_5021016937" description="Pepsin inhibitor-3-like repeated domain-containing protein" evidence="2">
    <location>
        <begin position="23"/>
        <end position="501"/>
    </location>
</feature>
<dbReference type="Proteomes" id="UP000298663">
    <property type="component" value="Chromosome X"/>
</dbReference>
<keyword evidence="4" id="KW-1185">Reference proteome</keyword>
<feature type="signal peptide" evidence="2">
    <location>
        <begin position="1"/>
        <end position="22"/>
    </location>
</feature>
<feature type="compositionally biased region" description="Polar residues" evidence="1">
    <location>
        <begin position="275"/>
        <end position="299"/>
    </location>
</feature>
<organism evidence="3 4">
    <name type="scientific">Steinernema carpocapsae</name>
    <name type="common">Entomopathogenic nematode</name>
    <dbReference type="NCBI Taxonomy" id="34508"/>
    <lineage>
        <taxon>Eukaryota</taxon>
        <taxon>Metazoa</taxon>
        <taxon>Ecdysozoa</taxon>
        <taxon>Nematoda</taxon>
        <taxon>Chromadorea</taxon>
        <taxon>Rhabditida</taxon>
        <taxon>Tylenchina</taxon>
        <taxon>Panagrolaimomorpha</taxon>
        <taxon>Strongyloidoidea</taxon>
        <taxon>Steinernematidae</taxon>
        <taxon>Steinernema</taxon>
    </lineage>
</organism>
<dbReference type="Gene3D" id="3.30.1120.50">
    <property type="entry name" value="Pepsin inhibitor-3"/>
    <property type="match status" value="1"/>
</dbReference>
<gene>
    <name evidence="3" type="ORF">L596_002465</name>
</gene>
<feature type="region of interest" description="Disordered" evidence="1">
    <location>
        <begin position="249"/>
        <end position="309"/>
    </location>
</feature>
<comment type="caution">
    <text evidence="3">The sequence shown here is derived from an EMBL/GenBank/DDBJ whole genome shotgun (WGS) entry which is preliminary data.</text>
</comment>
<reference evidence="3 4" key="1">
    <citation type="journal article" date="2015" name="Genome Biol.">
        <title>Comparative genomics of Steinernema reveals deeply conserved gene regulatory networks.</title>
        <authorList>
            <person name="Dillman A.R."/>
            <person name="Macchietto M."/>
            <person name="Porter C.F."/>
            <person name="Rogers A."/>
            <person name="Williams B."/>
            <person name="Antoshechkin I."/>
            <person name="Lee M.M."/>
            <person name="Goodwin Z."/>
            <person name="Lu X."/>
            <person name="Lewis E.E."/>
            <person name="Goodrich-Blair H."/>
            <person name="Stock S.P."/>
            <person name="Adams B.J."/>
            <person name="Sternberg P.W."/>
            <person name="Mortazavi A."/>
        </authorList>
    </citation>
    <scope>NUCLEOTIDE SEQUENCE [LARGE SCALE GENOMIC DNA]</scope>
    <source>
        <strain evidence="3 4">ALL</strain>
    </source>
</reference>
<protein>
    <recommendedName>
        <fullName evidence="5">Pepsin inhibitor-3-like repeated domain-containing protein</fullName>
    </recommendedName>
</protein>
<proteinExistence type="predicted"/>
<name>A0A4U8UR56_STECR</name>
<dbReference type="InterPro" id="IPR038412">
    <property type="entry name" value="Pepsin-I3_sf"/>
</dbReference>
<feature type="region of interest" description="Disordered" evidence="1">
    <location>
        <begin position="340"/>
        <end position="360"/>
    </location>
</feature>
<dbReference type="InterPro" id="IPR051901">
    <property type="entry name" value="Protease_Inhibitor_I33"/>
</dbReference>
<evidence type="ECO:0000256" key="2">
    <source>
        <dbReference type="SAM" id="SignalP"/>
    </source>
</evidence>
<evidence type="ECO:0000313" key="4">
    <source>
        <dbReference type="Proteomes" id="UP000298663"/>
    </source>
</evidence>
<keyword evidence="2" id="KW-0732">Signal</keyword>